<dbReference type="PROSITE" id="PS51098">
    <property type="entry name" value="PTS_EIIB_TYPE_1"/>
    <property type="match status" value="1"/>
</dbReference>
<evidence type="ECO:0000256" key="11">
    <source>
        <dbReference type="PROSITE-ProRule" id="PRU00421"/>
    </source>
</evidence>
<feature type="domain" description="PTS EIIC type-1" evidence="15">
    <location>
        <begin position="97"/>
        <end position="467"/>
    </location>
</feature>
<dbReference type="RefSeq" id="WP_194701986.1">
    <property type="nucleotide sequence ID" value="NZ_JADKNH010000006.1"/>
</dbReference>
<dbReference type="SUPFAM" id="SSF55604">
    <property type="entry name" value="Glucose permease domain IIB"/>
    <property type="match status" value="1"/>
</dbReference>
<proteinExistence type="predicted"/>
<keyword evidence="6" id="KW-0598">Phosphotransferase system</keyword>
<dbReference type="InterPro" id="IPR011297">
    <property type="entry name" value="PTS_IIABC_b_glu"/>
</dbReference>
<protein>
    <submittedName>
        <fullName evidence="16">PTS glucose transporter subunit IIA</fullName>
    </submittedName>
</protein>
<feature type="transmembrane region" description="Helical" evidence="12">
    <location>
        <begin position="206"/>
        <end position="229"/>
    </location>
</feature>
<keyword evidence="4 16" id="KW-0762">Sugar transport</keyword>
<dbReference type="Pfam" id="PF00358">
    <property type="entry name" value="PTS_EIIA_1"/>
    <property type="match status" value="1"/>
</dbReference>
<keyword evidence="5" id="KW-0808">Transferase</keyword>
<keyword evidence="10 12" id="KW-0472">Membrane</keyword>
<dbReference type="InterPro" id="IPR011055">
    <property type="entry name" value="Dup_hybrid_motif"/>
</dbReference>
<accession>A0ABR9ZTF6</accession>
<feature type="transmembrane region" description="Helical" evidence="12">
    <location>
        <begin position="361"/>
        <end position="381"/>
    </location>
</feature>
<evidence type="ECO:0000256" key="9">
    <source>
        <dbReference type="ARBA" id="ARBA00022989"/>
    </source>
</evidence>
<evidence type="ECO:0000256" key="5">
    <source>
        <dbReference type="ARBA" id="ARBA00022679"/>
    </source>
</evidence>
<keyword evidence="9 12" id="KW-1133">Transmembrane helix</keyword>
<evidence type="ECO:0000256" key="3">
    <source>
        <dbReference type="ARBA" id="ARBA00022475"/>
    </source>
</evidence>
<feature type="domain" description="PTS EIIB type-1" evidence="14">
    <location>
        <begin position="2"/>
        <end position="84"/>
    </location>
</feature>
<evidence type="ECO:0000256" key="6">
    <source>
        <dbReference type="ARBA" id="ARBA00022683"/>
    </source>
</evidence>
<dbReference type="NCBIfam" id="TIGR01995">
    <property type="entry name" value="PTS-II-ABC-beta"/>
    <property type="match status" value="1"/>
</dbReference>
<dbReference type="PANTHER" id="PTHR30175:SF1">
    <property type="entry name" value="PTS SYSTEM ARBUTIN-, CELLOBIOSE-, AND SALICIN-SPECIFIC EIIBC COMPONENT-RELATED"/>
    <property type="match status" value="1"/>
</dbReference>
<keyword evidence="17" id="KW-1185">Reference proteome</keyword>
<evidence type="ECO:0000313" key="17">
    <source>
        <dbReference type="Proteomes" id="UP000614200"/>
    </source>
</evidence>
<dbReference type="InterPro" id="IPR001127">
    <property type="entry name" value="PTS_EIIA_1_perm"/>
</dbReference>
<dbReference type="InterPro" id="IPR003352">
    <property type="entry name" value="PTS_EIIC"/>
</dbReference>
<evidence type="ECO:0000256" key="10">
    <source>
        <dbReference type="ARBA" id="ARBA00023136"/>
    </source>
</evidence>
<sequence length="629" mass="67843">MKEFAQKIIDLVGGSENILSVTHCATRLRFRIEKSELANTEALKALPGVITALNSGGQYQVVIGEKVVEVYDAIQELLNRESSKSSKASKKSNNFLDLTTSIFGPTMGVLAASGILRGLIALAVAINVLDKASSTYLILNAIGMSIFYFYPVLLGYTSAKKFGIDPFIGLAIGATFMYPDLVKAVSNEPIRILFEGTLLQSKVQLTFMNIPVVLMNYTSSVIPVIVTTYFASKVSKTFEKFLPKLIRKLFLPCIVLVVSVLLGLIILGPIVTLGCNAVGFVITNLFEINNVLTSAVLGFFWQTLVMFGLHKGLLPISINNLSVYGYDYIYPVASIAAYATGGAVLAVFFKTKNEKMKDLSIASFFQILVAAITEPAIYGITIPLKKPFIAANLGAAVGSIVLGIFNTKCYFISANSLFGIPSYIEPNGTFGRGFWGIIIGTAVAAICGFIFTYLIGFEEKNDEISINEKLKIGAIETVNFVAPVSGRIVPLEQLKDKVFSSKSMGDGIAIRPESNQLVSPVEGTVEFVFPSGHAVGIKSKEGVDLLLHIGIDSASLEDTFKAKVAKGDRVKKGDVLVNFDLKKLESGSVDSAVIIVVTNSTDYMDVMKENVETVNAQDNLLTVIEGGHL</sequence>
<dbReference type="PROSITE" id="PS51093">
    <property type="entry name" value="PTS_EIIA_TYPE_1"/>
    <property type="match status" value="1"/>
</dbReference>
<evidence type="ECO:0000256" key="8">
    <source>
        <dbReference type="ARBA" id="ARBA00022777"/>
    </source>
</evidence>
<evidence type="ECO:0000259" key="13">
    <source>
        <dbReference type="PROSITE" id="PS51093"/>
    </source>
</evidence>
<dbReference type="EMBL" id="JADKNH010000006">
    <property type="protein sequence ID" value="MBF4693749.1"/>
    <property type="molecule type" value="Genomic_DNA"/>
</dbReference>
<feature type="transmembrane region" description="Helical" evidence="12">
    <location>
        <begin position="328"/>
        <end position="349"/>
    </location>
</feature>
<evidence type="ECO:0000313" key="16">
    <source>
        <dbReference type="EMBL" id="MBF4693749.1"/>
    </source>
</evidence>
<evidence type="ECO:0000256" key="12">
    <source>
        <dbReference type="SAM" id="Phobius"/>
    </source>
</evidence>
<evidence type="ECO:0000256" key="4">
    <source>
        <dbReference type="ARBA" id="ARBA00022597"/>
    </source>
</evidence>
<dbReference type="PROSITE" id="PS51103">
    <property type="entry name" value="PTS_EIIC_TYPE_1"/>
    <property type="match status" value="1"/>
</dbReference>
<evidence type="ECO:0000256" key="7">
    <source>
        <dbReference type="ARBA" id="ARBA00022692"/>
    </source>
</evidence>
<evidence type="ECO:0000256" key="1">
    <source>
        <dbReference type="ARBA" id="ARBA00004651"/>
    </source>
</evidence>
<organism evidence="16 17">
    <name type="scientific">Fusibacter ferrireducens</name>
    <dbReference type="NCBI Taxonomy" id="2785058"/>
    <lineage>
        <taxon>Bacteria</taxon>
        <taxon>Bacillati</taxon>
        <taxon>Bacillota</taxon>
        <taxon>Clostridia</taxon>
        <taxon>Eubacteriales</taxon>
        <taxon>Eubacteriales Family XII. Incertae Sedis</taxon>
        <taxon>Fusibacter</taxon>
    </lineage>
</organism>
<dbReference type="InterPro" id="IPR018113">
    <property type="entry name" value="PTrfase_EIIB_Cys"/>
</dbReference>
<dbReference type="Gene3D" id="3.30.1360.60">
    <property type="entry name" value="Glucose permease domain IIB"/>
    <property type="match status" value="1"/>
</dbReference>
<dbReference type="NCBIfam" id="TIGR00830">
    <property type="entry name" value="PTBA"/>
    <property type="match status" value="1"/>
</dbReference>
<comment type="subcellular location">
    <subcellularLocation>
        <location evidence="1">Cell membrane</location>
        <topology evidence="1">Multi-pass membrane protein</topology>
    </subcellularLocation>
</comment>
<keyword evidence="8" id="KW-0418">Kinase</keyword>
<dbReference type="InterPro" id="IPR001996">
    <property type="entry name" value="PTS_IIB_1"/>
</dbReference>
<dbReference type="CDD" id="cd00212">
    <property type="entry name" value="PTS_IIB_glc"/>
    <property type="match status" value="1"/>
</dbReference>
<reference evidence="16 17" key="1">
    <citation type="submission" date="2020-11" db="EMBL/GenBank/DDBJ databases">
        <title>Fusibacter basophilias sp. nov.</title>
        <authorList>
            <person name="Qiu D."/>
        </authorList>
    </citation>
    <scope>NUCLEOTIDE SEQUENCE [LARGE SCALE GENOMIC DNA]</scope>
    <source>
        <strain evidence="16 17">Q10-2</strain>
    </source>
</reference>
<feature type="transmembrane region" description="Helical" evidence="12">
    <location>
        <begin position="393"/>
        <end position="413"/>
    </location>
</feature>
<dbReference type="Pfam" id="PF00367">
    <property type="entry name" value="PTS_EIIB"/>
    <property type="match status" value="1"/>
</dbReference>
<dbReference type="Proteomes" id="UP000614200">
    <property type="component" value="Unassembled WGS sequence"/>
</dbReference>
<feature type="domain" description="PTS EIIA type-1" evidence="13">
    <location>
        <begin position="496"/>
        <end position="599"/>
    </location>
</feature>
<keyword evidence="7 12" id="KW-0812">Transmembrane</keyword>
<comment type="caution">
    <text evidence="16">The sequence shown here is derived from an EMBL/GenBank/DDBJ whole genome shotgun (WGS) entry which is preliminary data.</text>
</comment>
<evidence type="ECO:0000259" key="14">
    <source>
        <dbReference type="PROSITE" id="PS51098"/>
    </source>
</evidence>
<feature type="transmembrane region" description="Helical" evidence="12">
    <location>
        <begin position="288"/>
        <end position="307"/>
    </location>
</feature>
<dbReference type="SUPFAM" id="SSF51261">
    <property type="entry name" value="Duplicated hybrid motif"/>
    <property type="match status" value="1"/>
</dbReference>
<feature type="transmembrane region" description="Helical" evidence="12">
    <location>
        <begin position="135"/>
        <end position="155"/>
    </location>
</feature>
<gene>
    <name evidence="16" type="ORF">ISU02_11480</name>
</gene>
<dbReference type="InterPro" id="IPR013013">
    <property type="entry name" value="PTS_EIIC_1"/>
</dbReference>
<dbReference type="Pfam" id="PF02378">
    <property type="entry name" value="PTS_EIIC"/>
    <property type="match status" value="1"/>
</dbReference>
<feature type="transmembrane region" description="Helical" evidence="12">
    <location>
        <begin position="249"/>
        <end position="282"/>
    </location>
</feature>
<keyword evidence="3" id="KW-1003">Cell membrane</keyword>
<dbReference type="PANTHER" id="PTHR30175">
    <property type="entry name" value="PHOSPHOTRANSFERASE SYSTEM TRANSPORT PROTEIN"/>
    <property type="match status" value="1"/>
</dbReference>
<name>A0ABR9ZTF6_9FIRM</name>
<evidence type="ECO:0000259" key="15">
    <source>
        <dbReference type="PROSITE" id="PS51103"/>
    </source>
</evidence>
<evidence type="ECO:0000256" key="2">
    <source>
        <dbReference type="ARBA" id="ARBA00022448"/>
    </source>
</evidence>
<feature type="transmembrane region" description="Helical" evidence="12">
    <location>
        <begin position="109"/>
        <end position="129"/>
    </location>
</feature>
<dbReference type="InterPro" id="IPR036878">
    <property type="entry name" value="Glu_permease_IIB"/>
</dbReference>
<feature type="transmembrane region" description="Helical" evidence="12">
    <location>
        <begin position="433"/>
        <end position="455"/>
    </location>
</feature>
<feature type="active site" description="Phosphocysteine intermediate; for EIIB activity" evidence="11">
    <location>
        <position position="24"/>
    </location>
</feature>
<dbReference type="Gene3D" id="2.70.70.10">
    <property type="entry name" value="Glucose Permease (Domain IIA)"/>
    <property type="match status" value="1"/>
</dbReference>
<keyword evidence="2" id="KW-0813">Transport</keyword>
<dbReference type="InterPro" id="IPR050558">
    <property type="entry name" value="PTS_Sugar-Specific_Components"/>
</dbReference>